<gene>
    <name evidence="7" type="primary">pdxY</name>
    <name evidence="7" type="ORF">J5Y06_19100</name>
</gene>
<dbReference type="GO" id="GO:0005829">
    <property type="term" value="C:cytosol"/>
    <property type="evidence" value="ECO:0007669"/>
    <property type="project" value="TreeGrafter"/>
</dbReference>
<dbReference type="EC" id="2.7.1.35" evidence="1"/>
<dbReference type="SUPFAM" id="SSF53613">
    <property type="entry name" value="Ribokinase-like"/>
    <property type="match status" value="1"/>
</dbReference>
<evidence type="ECO:0000256" key="4">
    <source>
        <dbReference type="ARBA" id="ARBA00022777"/>
    </source>
</evidence>
<evidence type="ECO:0000256" key="1">
    <source>
        <dbReference type="ARBA" id="ARBA00012104"/>
    </source>
</evidence>
<dbReference type="InterPro" id="IPR013749">
    <property type="entry name" value="PM/HMP-P_kinase-1"/>
</dbReference>
<dbReference type="RefSeq" id="WP_209336794.1">
    <property type="nucleotide sequence ID" value="NZ_JAGIYY010000009.1"/>
</dbReference>
<evidence type="ECO:0000256" key="3">
    <source>
        <dbReference type="ARBA" id="ARBA00022741"/>
    </source>
</evidence>
<dbReference type="Pfam" id="PF08543">
    <property type="entry name" value="Phos_pyr_kin"/>
    <property type="match status" value="1"/>
</dbReference>
<dbReference type="NCBIfam" id="NF004398">
    <property type="entry name" value="PRK05756.1"/>
    <property type="match status" value="1"/>
</dbReference>
<keyword evidence="5" id="KW-0067">ATP-binding</keyword>
<reference evidence="7" key="1">
    <citation type="submission" date="2021-03" db="EMBL/GenBank/DDBJ databases">
        <title>Genome sequencing and assembly of Tianweitania sediminis.</title>
        <authorList>
            <person name="Chhetri G."/>
        </authorList>
    </citation>
    <scope>NUCLEOTIDE SEQUENCE</scope>
    <source>
        <strain evidence="7">Z8</strain>
    </source>
</reference>
<organism evidence="7 8">
    <name type="scientific">Tianweitania sediminis</name>
    <dbReference type="NCBI Taxonomy" id="1502156"/>
    <lineage>
        <taxon>Bacteria</taxon>
        <taxon>Pseudomonadati</taxon>
        <taxon>Pseudomonadota</taxon>
        <taxon>Alphaproteobacteria</taxon>
        <taxon>Hyphomicrobiales</taxon>
        <taxon>Phyllobacteriaceae</taxon>
        <taxon>Tianweitania</taxon>
    </lineage>
</organism>
<keyword evidence="3" id="KW-0547">Nucleotide-binding</keyword>
<keyword evidence="4 7" id="KW-0418">Kinase</keyword>
<evidence type="ECO:0000256" key="5">
    <source>
        <dbReference type="ARBA" id="ARBA00022840"/>
    </source>
</evidence>
<dbReference type="GO" id="GO:0005524">
    <property type="term" value="F:ATP binding"/>
    <property type="evidence" value="ECO:0007669"/>
    <property type="project" value="UniProtKB-KW"/>
</dbReference>
<dbReference type="Proteomes" id="UP000666240">
    <property type="component" value="Unassembled WGS sequence"/>
</dbReference>
<feature type="domain" description="Pyridoxamine kinase/Phosphomethylpyrimidine kinase" evidence="6">
    <location>
        <begin position="91"/>
        <end position="259"/>
    </location>
</feature>
<keyword evidence="8" id="KW-1185">Reference proteome</keyword>
<sequence length="284" mass="30345">MNILSIQSWVSYGHAGNASAVFPMQRMGIEVWAVNTVQFSNHTGYGAWRGQVYTGDSVRELVDGIEERGALSRCDGVLSGYMGDAGIGEAVLHAVARTRLANPGTLYCCDPVIGDVEPGIFVRAGIPEFMRERAVPAADIVTPNQFELELLTQLPVRNSRDLARAVSALHKMGPKIVMVTSVQLDDTPNDAVDIVVSAGDAPMRVRTPRLPISPNGAGDAVAALFFAKFLKERSAEAALAHAAAATYGLLKKTVEAGSYEILTVAAQDEFVAPTQHFPVEHLSA</sequence>
<dbReference type="PANTHER" id="PTHR10534">
    <property type="entry name" value="PYRIDOXAL KINASE"/>
    <property type="match status" value="1"/>
</dbReference>
<proteinExistence type="predicted"/>
<dbReference type="InterPro" id="IPR004625">
    <property type="entry name" value="PyrdxlKinase"/>
</dbReference>
<dbReference type="InterPro" id="IPR029056">
    <property type="entry name" value="Ribokinase-like"/>
</dbReference>
<dbReference type="CDD" id="cd01173">
    <property type="entry name" value="pyridoxal_pyridoxamine_kinase"/>
    <property type="match status" value="1"/>
</dbReference>
<dbReference type="GO" id="GO:0009443">
    <property type="term" value="P:pyridoxal 5'-phosphate salvage"/>
    <property type="evidence" value="ECO:0007669"/>
    <property type="project" value="InterPro"/>
</dbReference>
<dbReference type="Gene3D" id="3.40.1190.20">
    <property type="match status" value="1"/>
</dbReference>
<evidence type="ECO:0000313" key="7">
    <source>
        <dbReference type="EMBL" id="MBP0440761.1"/>
    </source>
</evidence>
<keyword evidence="2 7" id="KW-0808">Transferase</keyword>
<dbReference type="GO" id="GO:0008478">
    <property type="term" value="F:pyridoxal kinase activity"/>
    <property type="evidence" value="ECO:0007669"/>
    <property type="project" value="UniProtKB-EC"/>
</dbReference>
<dbReference type="PANTHER" id="PTHR10534:SF2">
    <property type="entry name" value="PYRIDOXAL KINASE"/>
    <property type="match status" value="1"/>
</dbReference>
<evidence type="ECO:0000313" key="8">
    <source>
        <dbReference type="Proteomes" id="UP000666240"/>
    </source>
</evidence>
<accession>A0A8J7R4Q4</accession>
<dbReference type="AlphaFoldDB" id="A0A8J7R4Q4"/>
<evidence type="ECO:0000256" key="2">
    <source>
        <dbReference type="ARBA" id="ARBA00022679"/>
    </source>
</evidence>
<name>A0A8J7R4Q4_9HYPH</name>
<dbReference type="NCBIfam" id="TIGR00687">
    <property type="entry name" value="pyridox_kin"/>
    <property type="match status" value="1"/>
</dbReference>
<protein>
    <recommendedName>
        <fullName evidence="1">pyridoxal kinase</fullName>
        <ecNumber evidence="1">2.7.1.35</ecNumber>
    </recommendedName>
</protein>
<evidence type="ECO:0000259" key="6">
    <source>
        <dbReference type="Pfam" id="PF08543"/>
    </source>
</evidence>
<dbReference type="EMBL" id="JAGIYY010000009">
    <property type="protein sequence ID" value="MBP0440761.1"/>
    <property type="molecule type" value="Genomic_DNA"/>
</dbReference>
<comment type="caution">
    <text evidence="7">The sequence shown here is derived from an EMBL/GenBank/DDBJ whole genome shotgun (WGS) entry which is preliminary data.</text>
</comment>